<dbReference type="GO" id="GO:0016787">
    <property type="term" value="F:hydrolase activity"/>
    <property type="evidence" value="ECO:0007669"/>
    <property type="project" value="UniProtKB-KW"/>
</dbReference>
<evidence type="ECO:0000313" key="3">
    <source>
        <dbReference type="EMBL" id="AWT59655.1"/>
    </source>
</evidence>
<dbReference type="EC" id="3.6.1.54" evidence="3"/>
<evidence type="ECO:0000259" key="1">
    <source>
        <dbReference type="Pfam" id="PF06230"/>
    </source>
</evidence>
<protein>
    <submittedName>
        <fullName evidence="3">UDP-2,3-diacylglucosamine pyrophosphatase LpxI</fullName>
        <ecNumber evidence="3">3.6.1.54</ecNumber>
    </submittedName>
</protein>
<dbReference type="PANTHER" id="PTHR39962:SF1">
    <property type="entry name" value="LPXI FAMILY PROTEIN"/>
    <property type="match status" value="1"/>
</dbReference>
<reference evidence="3 4" key="1">
    <citation type="submission" date="2018-06" db="EMBL/GenBank/DDBJ databases">
        <title>Draft Genome Sequence of a Novel Marine Bacterium Related to the Verrucomicrobia.</title>
        <authorList>
            <person name="Vosseberg J."/>
            <person name="Martijn J."/>
            <person name="Ettema T.J.G."/>
        </authorList>
    </citation>
    <scope>NUCLEOTIDE SEQUENCE [LARGE SCALE GENOMIC DNA]</scope>
    <source>
        <strain evidence="3">TARA_B100001123</strain>
    </source>
</reference>
<dbReference type="EMBL" id="CP029803">
    <property type="protein sequence ID" value="AWT59655.1"/>
    <property type="molecule type" value="Genomic_DNA"/>
</dbReference>
<feature type="domain" description="LpxI C-terminal" evidence="1">
    <location>
        <begin position="164"/>
        <end position="279"/>
    </location>
</feature>
<evidence type="ECO:0000259" key="2">
    <source>
        <dbReference type="Pfam" id="PF17930"/>
    </source>
</evidence>
<organism evidence="3 4">
    <name type="scientific">Candidatus Moanibacter tarae</name>
    <dbReference type="NCBI Taxonomy" id="2200854"/>
    <lineage>
        <taxon>Bacteria</taxon>
        <taxon>Pseudomonadati</taxon>
        <taxon>Verrucomicrobiota</taxon>
        <taxon>Opitutia</taxon>
        <taxon>Puniceicoccales</taxon>
        <taxon>Puniceicoccales incertae sedis</taxon>
        <taxon>Candidatus Moanibacter</taxon>
    </lineage>
</organism>
<evidence type="ECO:0000313" key="4">
    <source>
        <dbReference type="Proteomes" id="UP000247465"/>
    </source>
</evidence>
<dbReference type="KEGG" id="mtar:DF168_00848"/>
<accession>A0A2Z4AE07</accession>
<feature type="domain" description="LpxI N-terminal" evidence="2">
    <location>
        <begin position="18"/>
        <end position="146"/>
    </location>
</feature>
<dbReference type="InterPro" id="IPR010415">
    <property type="entry name" value="LpxI_C"/>
</dbReference>
<dbReference type="Pfam" id="PF06230">
    <property type="entry name" value="LpxI_C"/>
    <property type="match status" value="1"/>
</dbReference>
<proteinExistence type="predicted"/>
<dbReference type="InterPro" id="IPR043167">
    <property type="entry name" value="LpxI_C_sf"/>
</dbReference>
<gene>
    <name evidence="3" type="primary">lpxI</name>
    <name evidence="3" type="ORF">DF168_00848</name>
</gene>
<dbReference type="Gene3D" id="3.40.50.20">
    <property type="match status" value="1"/>
</dbReference>
<dbReference type="Pfam" id="PF17930">
    <property type="entry name" value="LpxI_N"/>
    <property type="match status" value="1"/>
</dbReference>
<dbReference type="Gene3D" id="3.40.140.80">
    <property type="match status" value="1"/>
</dbReference>
<dbReference type="Proteomes" id="UP000247465">
    <property type="component" value="Chromosome"/>
</dbReference>
<dbReference type="InterPro" id="IPR041255">
    <property type="entry name" value="LpxI_N"/>
</dbReference>
<dbReference type="AlphaFoldDB" id="A0A2Z4AE07"/>
<keyword evidence="3" id="KW-0378">Hydrolase</keyword>
<name>A0A2Z4AE07_9BACT</name>
<dbReference type="InterPro" id="IPR053174">
    <property type="entry name" value="LpxI"/>
</dbReference>
<dbReference type="PANTHER" id="PTHR39962">
    <property type="entry name" value="BLL4848 PROTEIN"/>
    <property type="match status" value="1"/>
</dbReference>
<sequence length="282" mass="31572">MNLLSQFLPSSFDRQRSIAIIAGKDVYPRLTFEAIQSHGIKVFLIGFEGETSHDLISKFPSDRVDIIKVGQLGRLIRSIRRTQVGYAIMVGQITPRRIFRGLHPDLRALKILKTLKQTNAHSLFGAISREIENEGVKVLDARAFLDQEITEEGLMVGRLPIMMEDHITHGIKIAKKCSQMNIGQGVVIRKGTVMAVEAFEGTDEMLRRAGNFTTDKMIFIKTSGPCQDFRFDVPVFGITTLKVMHKSKINVACLEAGKTIILEKSKVLDFASEWGICIYGFS</sequence>